<organism evidence="1 2">
    <name type="scientific">Hansschlegelia beijingensis</name>
    <dbReference type="NCBI Taxonomy" id="1133344"/>
    <lineage>
        <taxon>Bacteria</taxon>
        <taxon>Pseudomonadati</taxon>
        <taxon>Pseudomonadota</taxon>
        <taxon>Alphaproteobacteria</taxon>
        <taxon>Hyphomicrobiales</taxon>
        <taxon>Methylopilaceae</taxon>
        <taxon>Hansschlegelia</taxon>
    </lineage>
</organism>
<sequence length="204" mass="21754">MSAMLGVCLPDRLHLMSDGAVFCEGRPGVLVGQMEKIIWIPGMTAAFIARGAWIANERFLAACDGVGSFDELIGGLDAVLDTFDEAMREASHIDTELLIGGWSDDLDRPRLLYRAMHDRTPGVEPGNVYEVTAFTTGDAGLLPADLTSFQPADGIASFEAARRAEVDGGSHIGVAVYHAQIAAGATPRTVKVHEWLDALGTLIT</sequence>
<comment type="caution">
    <text evidence="1">The sequence shown here is derived from an EMBL/GenBank/DDBJ whole genome shotgun (WGS) entry which is preliminary data.</text>
</comment>
<evidence type="ECO:0000313" key="2">
    <source>
        <dbReference type="Proteomes" id="UP000528964"/>
    </source>
</evidence>
<accession>A0A7W6D180</accession>
<dbReference type="RefSeq" id="WP_183394299.1">
    <property type="nucleotide sequence ID" value="NZ_JACIDR010000001.1"/>
</dbReference>
<dbReference type="EMBL" id="JACIDR010000001">
    <property type="protein sequence ID" value="MBB3972510.1"/>
    <property type="molecule type" value="Genomic_DNA"/>
</dbReference>
<dbReference type="Proteomes" id="UP000528964">
    <property type="component" value="Unassembled WGS sequence"/>
</dbReference>
<evidence type="ECO:0000313" key="1">
    <source>
        <dbReference type="EMBL" id="MBB3972510.1"/>
    </source>
</evidence>
<protein>
    <submittedName>
        <fullName evidence="1">Uncharacterized protein</fullName>
    </submittedName>
</protein>
<gene>
    <name evidence="1" type="ORF">GGR24_001143</name>
</gene>
<keyword evidence="2" id="KW-1185">Reference proteome</keyword>
<reference evidence="1 2" key="1">
    <citation type="submission" date="2020-08" db="EMBL/GenBank/DDBJ databases">
        <title>Genomic Encyclopedia of Type Strains, Phase IV (KMG-IV): sequencing the most valuable type-strain genomes for metagenomic binning, comparative biology and taxonomic classification.</title>
        <authorList>
            <person name="Goeker M."/>
        </authorList>
    </citation>
    <scope>NUCLEOTIDE SEQUENCE [LARGE SCALE GENOMIC DNA]</scope>
    <source>
        <strain evidence="1 2">DSM 25481</strain>
    </source>
</reference>
<proteinExistence type="predicted"/>
<name>A0A7W6D180_9HYPH</name>
<dbReference type="AlphaFoldDB" id="A0A7W6D180"/>